<dbReference type="EMBL" id="JAUQUB010000001">
    <property type="protein sequence ID" value="MDO7881353.1"/>
    <property type="molecule type" value="Genomic_DNA"/>
</dbReference>
<gene>
    <name evidence="2" type="ORF">Q5716_03840</name>
</gene>
<keyword evidence="3" id="KW-1185">Reference proteome</keyword>
<reference evidence="2 3" key="1">
    <citation type="submission" date="2023-07" db="EMBL/GenBank/DDBJ databases">
        <title>Protaetiibacter sp. nov WY-16 isolated from soil.</title>
        <authorList>
            <person name="Liu B."/>
            <person name="Wan Y."/>
        </authorList>
    </citation>
    <scope>NUCLEOTIDE SEQUENCE [LARGE SCALE GENOMIC DNA]</scope>
    <source>
        <strain evidence="2 3">WY-16</strain>
    </source>
</reference>
<dbReference type="SUPFAM" id="SSF53474">
    <property type="entry name" value="alpha/beta-Hydrolases"/>
    <property type="match status" value="1"/>
</dbReference>
<dbReference type="Gene3D" id="3.40.50.1820">
    <property type="entry name" value="alpha/beta hydrolase"/>
    <property type="match status" value="1"/>
</dbReference>
<evidence type="ECO:0000313" key="2">
    <source>
        <dbReference type="EMBL" id="MDO7881353.1"/>
    </source>
</evidence>
<sequence>MHAVVLVSGGAAVTPFTTPGAAASTGLAAGNTMTAIREHLLSAGRTVYTPPARIGVGEVTEDTGWQGFEGVPEVLPAAVTINSVGRIDAAGASLAAFLRLLADREGLESIDLVGHSMGGLFSRSAIRQLREGRGPAVRRLVTLGTPWTGALLGDIVAGALSPDDAGGDAGTRSILEQSVEYARANSQGAAEEVSEAYLNGDNGWNAAQRGVLDAIPVTLIAGRHFASESSPELLWPHDGLVSTRSSRADLVAPDVLLNRTVHEVADVHSIFFADAFGLDWSRALTWDPEVLGIIDSALSG</sequence>
<feature type="domain" description="GPI inositol-deacylase PGAP1-like alpha/beta" evidence="1">
    <location>
        <begin position="102"/>
        <end position="150"/>
    </location>
</feature>
<comment type="caution">
    <text evidence="2">The sequence shown here is derived from an EMBL/GenBank/DDBJ whole genome shotgun (WGS) entry which is preliminary data.</text>
</comment>
<evidence type="ECO:0000259" key="1">
    <source>
        <dbReference type="Pfam" id="PF07819"/>
    </source>
</evidence>
<organism evidence="2 3">
    <name type="scientific">Antiquaquibacter soli</name>
    <dbReference type="NCBI Taxonomy" id="3064523"/>
    <lineage>
        <taxon>Bacteria</taxon>
        <taxon>Bacillati</taxon>
        <taxon>Actinomycetota</taxon>
        <taxon>Actinomycetes</taxon>
        <taxon>Micrococcales</taxon>
        <taxon>Microbacteriaceae</taxon>
        <taxon>Antiquaquibacter</taxon>
    </lineage>
</organism>
<accession>A0ABT9BK03</accession>
<dbReference type="Proteomes" id="UP001241072">
    <property type="component" value="Unassembled WGS sequence"/>
</dbReference>
<dbReference type="RefSeq" id="WP_305001763.1">
    <property type="nucleotide sequence ID" value="NZ_JAUQUB010000001.1"/>
</dbReference>
<keyword evidence="2" id="KW-0378">Hydrolase</keyword>
<dbReference type="GO" id="GO:0016787">
    <property type="term" value="F:hydrolase activity"/>
    <property type="evidence" value="ECO:0007669"/>
    <property type="project" value="UniProtKB-KW"/>
</dbReference>
<evidence type="ECO:0000313" key="3">
    <source>
        <dbReference type="Proteomes" id="UP001241072"/>
    </source>
</evidence>
<dbReference type="InterPro" id="IPR012908">
    <property type="entry name" value="PGAP1-ab_dom-like"/>
</dbReference>
<protein>
    <submittedName>
        <fullName evidence="2">Alpha/beta hydrolase</fullName>
    </submittedName>
</protein>
<dbReference type="Pfam" id="PF07819">
    <property type="entry name" value="PGAP1"/>
    <property type="match status" value="1"/>
</dbReference>
<dbReference type="InterPro" id="IPR029058">
    <property type="entry name" value="AB_hydrolase_fold"/>
</dbReference>
<name>A0ABT9BK03_9MICO</name>
<proteinExistence type="predicted"/>